<dbReference type="Proteomes" id="UP001430755">
    <property type="component" value="Unassembled WGS sequence"/>
</dbReference>
<evidence type="ECO:0008006" key="3">
    <source>
        <dbReference type="Google" id="ProtNLM"/>
    </source>
</evidence>
<comment type="caution">
    <text evidence="1">The sequence shown here is derived from an EMBL/GenBank/DDBJ whole genome shotgun (WGS) entry which is preliminary data.</text>
</comment>
<gene>
    <name evidence="1" type="ORF">LPT13_02025</name>
</gene>
<reference evidence="1" key="1">
    <citation type="submission" date="2021-11" db="EMBL/GenBank/DDBJ databases">
        <title>A Novel Adlercreutzia Species, isolated from a Allomyrina dichotoma larva feces.</title>
        <authorList>
            <person name="Suh M.K."/>
        </authorList>
    </citation>
    <scope>NUCLEOTIDE SEQUENCE</scope>
    <source>
        <strain evidence="1">JBNU-10</strain>
    </source>
</reference>
<keyword evidence="2" id="KW-1185">Reference proteome</keyword>
<protein>
    <recommendedName>
        <fullName evidence="3">DZANK-type domain-containing protein</fullName>
    </recommendedName>
</protein>
<dbReference type="EMBL" id="JAJMLW010000001">
    <property type="protein sequence ID" value="MCI2241128.1"/>
    <property type="molecule type" value="Genomic_DNA"/>
</dbReference>
<organism evidence="1 2">
    <name type="scientific">Adlercreutzia faecimuris</name>
    <dbReference type="NCBI Taxonomy" id="2897341"/>
    <lineage>
        <taxon>Bacteria</taxon>
        <taxon>Bacillati</taxon>
        <taxon>Actinomycetota</taxon>
        <taxon>Coriobacteriia</taxon>
        <taxon>Eggerthellales</taxon>
        <taxon>Eggerthellaceae</taxon>
        <taxon>Adlercreutzia</taxon>
    </lineage>
</organism>
<evidence type="ECO:0000313" key="1">
    <source>
        <dbReference type="EMBL" id="MCI2241128.1"/>
    </source>
</evidence>
<proteinExistence type="predicted"/>
<name>A0ABS9WE40_9ACTN</name>
<dbReference type="RefSeq" id="WP_242162973.1">
    <property type="nucleotide sequence ID" value="NZ_JAJMLW010000001.1"/>
</dbReference>
<evidence type="ECO:0000313" key="2">
    <source>
        <dbReference type="Proteomes" id="UP001430755"/>
    </source>
</evidence>
<accession>A0ABS9WE40</accession>
<sequence>MPNCRTCSPWCQRCHKKAEFKYPVPCPQCGWYNPYDREVCAKCGEVLEHDDAKAVTHLNAEVKKACFFCTPFERPLCGDCLKEGRTKICPSCGSYVLGSRDTCRRCGYEFGEAGA</sequence>